<reference evidence="9 10" key="1">
    <citation type="journal article" date="2019" name="ISME J.">
        <title>Candidatus Macondimonas diazotrophica, a novel gammaproteobacterial genus dominating crude-oil-contaminated coastal sediments.</title>
        <authorList>
            <person name="Karthikeyan S."/>
            <person name="Konstantinidis K."/>
        </authorList>
    </citation>
    <scope>NUCLEOTIDE SEQUENCE [LARGE SCALE GENOMIC DNA]</scope>
    <source>
        <strain evidence="9 10">KTK01</strain>
    </source>
</reference>
<gene>
    <name evidence="9" type="ORF">E4680_05855</name>
</gene>
<dbReference type="GO" id="GO:0005886">
    <property type="term" value="C:plasma membrane"/>
    <property type="evidence" value="ECO:0007669"/>
    <property type="project" value="UniProtKB-SubCell"/>
</dbReference>
<sequence length="140" mass="15387">MKLSRSHHDEPEVNLISLIDVLFVLVIFLLVTTTFAKQSGLRLELPQASPAPETATDPGVTVAVDRNGRFYLGEQAVVNSRPETLRRALEQSLGTDRDRRVAVRADGRASHQAVVTVFDVLAQMGIRDVVIETVQPTESP</sequence>
<dbReference type="Proteomes" id="UP000297890">
    <property type="component" value="Unassembled WGS sequence"/>
</dbReference>
<proteinExistence type="inferred from homology"/>
<dbReference type="Pfam" id="PF02472">
    <property type="entry name" value="ExbD"/>
    <property type="match status" value="1"/>
</dbReference>
<comment type="caution">
    <text evidence="9">The sequence shown here is derived from an EMBL/GenBank/DDBJ whole genome shotgun (WGS) entry which is preliminary data.</text>
</comment>
<evidence type="ECO:0000256" key="3">
    <source>
        <dbReference type="ARBA" id="ARBA00022475"/>
    </source>
</evidence>
<keyword evidence="7" id="KW-0653">Protein transport</keyword>
<dbReference type="EMBL" id="SRIO01000006">
    <property type="protein sequence ID" value="TFZ82802.1"/>
    <property type="molecule type" value="Genomic_DNA"/>
</dbReference>
<keyword evidence="10" id="KW-1185">Reference proteome</keyword>
<accession>A0A4Z0FAL3</accession>
<dbReference type="InterPro" id="IPR003400">
    <property type="entry name" value="ExbD"/>
</dbReference>
<dbReference type="GO" id="GO:0015031">
    <property type="term" value="P:protein transport"/>
    <property type="evidence" value="ECO:0007669"/>
    <property type="project" value="UniProtKB-KW"/>
</dbReference>
<dbReference type="RefSeq" id="WP_135281472.1">
    <property type="nucleotide sequence ID" value="NZ_SRIO01000006.1"/>
</dbReference>
<keyword evidence="6 8" id="KW-0472">Membrane</keyword>
<dbReference type="AlphaFoldDB" id="A0A4Z0FAL3"/>
<dbReference type="PANTHER" id="PTHR30558:SF3">
    <property type="entry name" value="BIOPOLYMER TRANSPORT PROTEIN EXBD-RELATED"/>
    <property type="match status" value="1"/>
</dbReference>
<dbReference type="GO" id="GO:0022857">
    <property type="term" value="F:transmembrane transporter activity"/>
    <property type="evidence" value="ECO:0007669"/>
    <property type="project" value="InterPro"/>
</dbReference>
<dbReference type="Gene3D" id="3.30.420.270">
    <property type="match status" value="1"/>
</dbReference>
<evidence type="ECO:0000256" key="2">
    <source>
        <dbReference type="ARBA" id="ARBA00005811"/>
    </source>
</evidence>
<evidence type="ECO:0000256" key="5">
    <source>
        <dbReference type="ARBA" id="ARBA00022989"/>
    </source>
</evidence>
<dbReference type="OrthoDB" id="9793581at2"/>
<comment type="similarity">
    <text evidence="2 7">Belongs to the ExbD/TolR family.</text>
</comment>
<evidence type="ECO:0000256" key="4">
    <source>
        <dbReference type="ARBA" id="ARBA00022692"/>
    </source>
</evidence>
<evidence type="ECO:0000313" key="10">
    <source>
        <dbReference type="Proteomes" id="UP000297890"/>
    </source>
</evidence>
<protein>
    <submittedName>
        <fullName evidence="9">Biopolymer transporter ExbD</fullName>
    </submittedName>
</protein>
<comment type="subcellular location">
    <subcellularLocation>
        <location evidence="1">Cell membrane</location>
        <topology evidence="1">Single-pass membrane protein</topology>
    </subcellularLocation>
    <subcellularLocation>
        <location evidence="7">Cell membrane</location>
        <topology evidence="7">Single-pass type II membrane protein</topology>
    </subcellularLocation>
</comment>
<evidence type="ECO:0000256" key="1">
    <source>
        <dbReference type="ARBA" id="ARBA00004162"/>
    </source>
</evidence>
<evidence type="ECO:0000256" key="8">
    <source>
        <dbReference type="SAM" id="Phobius"/>
    </source>
</evidence>
<keyword evidence="5 8" id="KW-1133">Transmembrane helix</keyword>
<evidence type="ECO:0000256" key="6">
    <source>
        <dbReference type="ARBA" id="ARBA00023136"/>
    </source>
</evidence>
<dbReference type="PANTHER" id="PTHR30558">
    <property type="entry name" value="EXBD MEMBRANE COMPONENT OF PMF-DRIVEN MACROMOLECULE IMPORT SYSTEM"/>
    <property type="match status" value="1"/>
</dbReference>
<feature type="transmembrane region" description="Helical" evidence="8">
    <location>
        <begin position="15"/>
        <end position="36"/>
    </location>
</feature>
<keyword evidence="3" id="KW-1003">Cell membrane</keyword>
<keyword evidence="7" id="KW-0813">Transport</keyword>
<keyword evidence="4 7" id="KW-0812">Transmembrane</keyword>
<evidence type="ECO:0000313" key="9">
    <source>
        <dbReference type="EMBL" id="TFZ82802.1"/>
    </source>
</evidence>
<organism evidence="9 10">
    <name type="scientific">Candidatus Macondimonas diazotrophica</name>
    <dbReference type="NCBI Taxonomy" id="2305248"/>
    <lineage>
        <taxon>Bacteria</taxon>
        <taxon>Pseudomonadati</taxon>
        <taxon>Pseudomonadota</taxon>
        <taxon>Gammaproteobacteria</taxon>
        <taxon>Chromatiales</taxon>
        <taxon>Ectothiorhodospiraceae</taxon>
        <taxon>Candidatus Macondimonas</taxon>
    </lineage>
</organism>
<evidence type="ECO:0000256" key="7">
    <source>
        <dbReference type="RuleBase" id="RU003879"/>
    </source>
</evidence>
<name>A0A4Z0FAL3_9GAMM</name>